<dbReference type="InterPro" id="IPR001104">
    <property type="entry name" value="3-oxo-5_a-steroid_4-DH_C"/>
</dbReference>
<proteinExistence type="predicted"/>
<name>A0A381WEQ1_9ZZZZ</name>
<evidence type="ECO:0000256" key="4">
    <source>
        <dbReference type="ARBA" id="ARBA00023136"/>
    </source>
</evidence>
<dbReference type="Pfam" id="PF02544">
    <property type="entry name" value="Steroid_dh"/>
    <property type="match status" value="1"/>
</dbReference>
<dbReference type="PROSITE" id="PS50244">
    <property type="entry name" value="S5A_REDUCTASE"/>
    <property type="match status" value="1"/>
</dbReference>
<feature type="transmembrane region" description="Helical" evidence="5">
    <location>
        <begin position="102"/>
        <end position="124"/>
    </location>
</feature>
<evidence type="ECO:0000256" key="5">
    <source>
        <dbReference type="SAM" id="Phobius"/>
    </source>
</evidence>
<keyword evidence="3 5" id="KW-1133">Transmembrane helix</keyword>
<dbReference type="AlphaFoldDB" id="A0A381WEQ1"/>
<sequence>MCGYNCLLAIWTLIGFSAICCLFFVTAPYGRHEQPGWGRSIPSRLGWILMESPAFYIMLIFFLAFRSTINLAQIVLFALWALHYFHRSFIWPFRAKISRKKIPALIVLMAFIFNCINTSFQGIWIFSFGDYTPKWIYGPQFFLGLCAFLSGMYINVKSDNILMALRRKNGPGYHIPKGFLFEKVSSPNYLGELTQWLGWAIMTWSLAGLVFFLWSLANLLPRAIAHHRWYKETFDDYPDNRKILVPGVF</sequence>
<dbReference type="EMBL" id="UINC01011518">
    <property type="protein sequence ID" value="SVA50791.1"/>
    <property type="molecule type" value="Genomic_DNA"/>
</dbReference>
<dbReference type="PANTHER" id="PTHR10556">
    <property type="entry name" value="3-OXO-5-ALPHA-STEROID 4-DEHYDROGENASE"/>
    <property type="match status" value="1"/>
</dbReference>
<comment type="subcellular location">
    <subcellularLocation>
        <location evidence="1">Membrane</location>
        <topology evidence="1">Multi-pass membrane protein</topology>
    </subcellularLocation>
</comment>
<keyword evidence="2 5" id="KW-0812">Transmembrane</keyword>
<feature type="transmembrane region" description="Helical" evidence="5">
    <location>
        <begin position="71"/>
        <end position="90"/>
    </location>
</feature>
<keyword evidence="4 5" id="KW-0472">Membrane</keyword>
<evidence type="ECO:0000256" key="3">
    <source>
        <dbReference type="ARBA" id="ARBA00022989"/>
    </source>
</evidence>
<dbReference type="PANTHER" id="PTHR10556:SF43">
    <property type="entry name" value="STEROID 5-ALPHA-REDUCTASE DET2"/>
    <property type="match status" value="1"/>
</dbReference>
<dbReference type="PIRSF" id="PIRSF015596">
    <property type="entry name" value="5_alpha-SR2"/>
    <property type="match status" value="1"/>
</dbReference>
<gene>
    <name evidence="7" type="ORF">METZ01_LOCUS103645</name>
</gene>
<feature type="transmembrane region" description="Helical" evidence="5">
    <location>
        <begin position="6"/>
        <end position="25"/>
    </location>
</feature>
<dbReference type="InterPro" id="IPR016636">
    <property type="entry name" value="3-oxo-5-alpha-steroid_4-DH"/>
</dbReference>
<dbReference type="GO" id="GO:0016132">
    <property type="term" value="P:brassinosteroid biosynthetic process"/>
    <property type="evidence" value="ECO:0007669"/>
    <property type="project" value="TreeGrafter"/>
</dbReference>
<evidence type="ECO:0000256" key="1">
    <source>
        <dbReference type="ARBA" id="ARBA00004141"/>
    </source>
</evidence>
<dbReference type="FunFam" id="1.20.120.1630:FF:000014">
    <property type="entry name" value="Steroid 5-alpha reductase, putative"/>
    <property type="match status" value="1"/>
</dbReference>
<feature type="domain" description="3-oxo-5-alpha-steroid 4-dehydrogenase C-terminal" evidence="6">
    <location>
        <begin position="101"/>
        <end position="249"/>
    </location>
</feature>
<reference evidence="7" key="1">
    <citation type="submission" date="2018-05" db="EMBL/GenBank/DDBJ databases">
        <authorList>
            <person name="Lanie J.A."/>
            <person name="Ng W.-L."/>
            <person name="Kazmierczak K.M."/>
            <person name="Andrzejewski T.M."/>
            <person name="Davidsen T.M."/>
            <person name="Wayne K.J."/>
            <person name="Tettelin H."/>
            <person name="Glass J.I."/>
            <person name="Rusch D."/>
            <person name="Podicherti R."/>
            <person name="Tsui H.-C.T."/>
            <person name="Winkler M.E."/>
        </authorList>
    </citation>
    <scope>NUCLEOTIDE SEQUENCE</scope>
</reference>
<evidence type="ECO:0000256" key="2">
    <source>
        <dbReference type="ARBA" id="ARBA00022692"/>
    </source>
</evidence>
<feature type="transmembrane region" description="Helical" evidence="5">
    <location>
        <begin position="136"/>
        <end position="156"/>
    </location>
</feature>
<evidence type="ECO:0000313" key="7">
    <source>
        <dbReference type="EMBL" id="SVA50791.1"/>
    </source>
</evidence>
<evidence type="ECO:0000259" key="6">
    <source>
        <dbReference type="Pfam" id="PF02544"/>
    </source>
</evidence>
<dbReference type="GO" id="GO:0016020">
    <property type="term" value="C:membrane"/>
    <property type="evidence" value="ECO:0007669"/>
    <property type="project" value="UniProtKB-SubCell"/>
</dbReference>
<organism evidence="7">
    <name type="scientific">marine metagenome</name>
    <dbReference type="NCBI Taxonomy" id="408172"/>
    <lineage>
        <taxon>unclassified sequences</taxon>
        <taxon>metagenomes</taxon>
        <taxon>ecological metagenomes</taxon>
    </lineage>
</organism>
<dbReference type="Gene3D" id="1.20.120.1630">
    <property type="match status" value="1"/>
</dbReference>
<dbReference type="InterPro" id="IPR039357">
    <property type="entry name" value="SRD5A/TECR"/>
</dbReference>
<dbReference type="GO" id="GO:0003865">
    <property type="term" value="F:3-oxo-5-alpha-steroid 4-dehydrogenase activity"/>
    <property type="evidence" value="ECO:0007669"/>
    <property type="project" value="InterPro"/>
</dbReference>
<accession>A0A381WEQ1</accession>
<feature type="transmembrane region" description="Helical" evidence="5">
    <location>
        <begin position="196"/>
        <end position="217"/>
    </location>
</feature>
<protein>
    <recommendedName>
        <fullName evidence="6">3-oxo-5-alpha-steroid 4-dehydrogenase C-terminal domain-containing protein</fullName>
    </recommendedName>
</protein>